<sequence length="389" mass="43079">MRLLSRLFLFIAIAFFAISCKRVPVSHWFPVTPQEHYEQELYKLKAEKTVAAQTWFKAGKQVLSDTLFTNVPYQERFYLGDSLPAQSVRLKIPEGRKLLIVPTRNDADSLSKLFLELYRIKANGKPQRIEYLKTNEDIVTINDSEGDTLLIRIQTGLNEKLRISLTLTTQPTLTFPLASYGMQNLISFWGAQRDGGVRSHEGIDIKAPRGTPVVAVENGFITQTGTNNLGGKIVFLSASGSPYSIYYAHLDSQLVSVGQRVVRGDTLGLVGNTGNAITTSPHLHFGIYTRGSGAVDPLPFINDKKEKLPALPVKSIWLGDSVRVKNKVNLYASNDFSNAQKIRVLPRNEVVKILGELAKGYRIGLSDGTKGYIPATGLQSLDKQVSRGK</sequence>
<dbReference type="PANTHER" id="PTHR21666">
    <property type="entry name" value="PEPTIDASE-RELATED"/>
    <property type="match status" value="1"/>
</dbReference>
<dbReference type="Pfam" id="PF01551">
    <property type="entry name" value="Peptidase_M23"/>
    <property type="match status" value="1"/>
</dbReference>
<dbReference type="CDD" id="cd12797">
    <property type="entry name" value="M23_peptidase"/>
    <property type="match status" value="1"/>
</dbReference>
<gene>
    <name evidence="2" type="ORF">IEE83_32355</name>
</gene>
<evidence type="ECO:0000313" key="3">
    <source>
        <dbReference type="Proteomes" id="UP000634134"/>
    </source>
</evidence>
<dbReference type="InterPro" id="IPR016047">
    <property type="entry name" value="M23ase_b-sheet_dom"/>
</dbReference>
<evidence type="ECO:0000313" key="2">
    <source>
        <dbReference type="EMBL" id="MBE9466584.1"/>
    </source>
</evidence>
<protein>
    <submittedName>
        <fullName evidence="2">M23 family metallopeptidase</fullName>
    </submittedName>
</protein>
<dbReference type="InterPro" id="IPR011055">
    <property type="entry name" value="Dup_hybrid_motif"/>
</dbReference>
<dbReference type="PANTHER" id="PTHR21666:SF268">
    <property type="entry name" value="PEPTIDASE M23 DOMAIN-CONTAINING PROTEIN"/>
    <property type="match status" value="1"/>
</dbReference>
<evidence type="ECO:0000259" key="1">
    <source>
        <dbReference type="Pfam" id="PF01551"/>
    </source>
</evidence>
<feature type="domain" description="M23ase beta-sheet core" evidence="1">
    <location>
        <begin position="199"/>
        <end position="297"/>
    </location>
</feature>
<reference evidence="3" key="1">
    <citation type="submission" date="2023-07" db="EMBL/GenBank/DDBJ databases">
        <title>Dyadobacter sp. nov 'subterranea' isolated from contaminted grondwater.</title>
        <authorList>
            <person name="Szabo I."/>
            <person name="Al-Omari J."/>
            <person name="Szerdahelyi S.G."/>
            <person name="Rado J."/>
        </authorList>
    </citation>
    <scope>NUCLEOTIDE SEQUENCE [LARGE SCALE GENOMIC DNA]</scope>
    <source>
        <strain evidence="3">UP-52</strain>
    </source>
</reference>
<dbReference type="PROSITE" id="PS51257">
    <property type="entry name" value="PROKAR_LIPOPROTEIN"/>
    <property type="match status" value="1"/>
</dbReference>
<comment type="caution">
    <text evidence="2">The sequence shown here is derived from an EMBL/GenBank/DDBJ whole genome shotgun (WGS) entry which is preliminary data.</text>
</comment>
<dbReference type="SUPFAM" id="SSF51261">
    <property type="entry name" value="Duplicated hybrid motif"/>
    <property type="match status" value="1"/>
</dbReference>
<proteinExistence type="predicted"/>
<accession>A0ABR9WNB3</accession>
<dbReference type="EMBL" id="JACYGY010000002">
    <property type="protein sequence ID" value="MBE9466584.1"/>
    <property type="molecule type" value="Genomic_DNA"/>
</dbReference>
<dbReference type="InterPro" id="IPR050570">
    <property type="entry name" value="Cell_wall_metabolism_enzyme"/>
</dbReference>
<dbReference type="Proteomes" id="UP000634134">
    <property type="component" value="Unassembled WGS sequence"/>
</dbReference>
<dbReference type="RefSeq" id="WP_194124798.1">
    <property type="nucleotide sequence ID" value="NZ_JACYGY010000002.1"/>
</dbReference>
<dbReference type="Gene3D" id="2.70.70.10">
    <property type="entry name" value="Glucose Permease (Domain IIA)"/>
    <property type="match status" value="1"/>
</dbReference>
<organism evidence="2 3">
    <name type="scientific">Dyadobacter subterraneus</name>
    <dbReference type="NCBI Taxonomy" id="2773304"/>
    <lineage>
        <taxon>Bacteria</taxon>
        <taxon>Pseudomonadati</taxon>
        <taxon>Bacteroidota</taxon>
        <taxon>Cytophagia</taxon>
        <taxon>Cytophagales</taxon>
        <taxon>Spirosomataceae</taxon>
        <taxon>Dyadobacter</taxon>
    </lineage>
</organism>
<name>A0ABR9WNB3_9BACT</name>
<keyword evidence="3" id="KW-1185">Reference proteome</keyword>